<dbReference type="Gene3D" id="2.40.160.110">
    <property type="match status" value="1"/>
</dbReference>
<dbReference type="GO" id="GO:0005765">
    <property type="term" value="C:lysosomal membrane"/>
    <property type="evidence" value="ECO:0007669"/>
    <property type="project" value="UniProtKB-SubCell"/>
</dbReference>
<feature type="signal peptide" evidence="10">
    <location>
        <begin position="1"/>
        <end position="24"/>
    </location>
</feature>
<comment type="subcellular location">
    <subcellularLocation>
        <location evidence="1">Endosome membrane</location>
        <topology evidence="1">Single-pass type I membrane protein</topology>
    </subcellularLocation>
    <subcellularLocation>
        <location evidence="8">Lysosome membrane</location>
        <topology evidence="8">Single-pass type I membrane protein</topology>
    </subcellularLocation>
</comment>
<dbReference type="AlphaFoldDB" id="A0A556TSF6"/>
<keyword evidence="7" id="KW-0325">Glycoprotein</keyword>
<dbReference type="GO" id="GO:0072594">
    <property type="term" value="P:establishment of protein localization to organelle"/>
    <property type="evidence" value="ECO:0007669"/>
    <property type="project" value="TreeGrafter"/>
</dbReference>
<evidence type="ECO:0000256" key="5">
    <source>
        <dbReference type="ARBA" id="ARBA00022989"/>
    </source>
</evidence>
<evidence type="ECO:0000256" key="4">
    <source>
        <dbReference type="ARBA" id="ARBA00022753"/>
    </source>
</evidence>
<evidence type="ECO:0000313" key="12">
    <source>
        <dbReference type="EMBL" id="TSK53786.1"/>
    </source>
</evidence>
<keyword evidence="6 8" id="KW-0472">Membrane</keyword>
<dbReference type="Proteomes" id="UP000319801">
    <property type="component" value="Unassembled WGS sequence"/>
</dbReference>
<organism evidence="12 13">
    <name type="scientific">Bagarius yarrelli</name>
    <name type="common">Goonch</name>
    <name type="synonym">Bagrus yarrelli</name>
    <dbReference type="NCBI Taxonomy" id="175774"/>
    <lineage>
        <taxon>Eukaryota</taxon>
        <taxon>Metazoa</taxon>
        <taxon>Chordata</taxon>
        <taxon>Craniata</taxon>
        <taxon>Vertebrata</taxon>
        <taxon>Euteleostomi</taxon>
        <taxon>Actinopterygii</taxon>
        <taxon>Neopterygii</taxon>
        <taxon>Teleostei</taxon>
        <taxon>Ostariophysi</taxon>
        <taxon>Siluriformes</taxon>
        <taxon>Sisoridae</taxon>
        <taxon>Sisorinae</taxon>
        <taxon>Bagarius</taxon>
    </lineage>
</organism>
<evidence type="ECO:0000259" key="11">
    <source>
        <dbReference type="Pfam" id="PF01299"/>
    </source>
</evidence>
<dbReference type="PRINTS" id="PR00336">
    <property type="entry name" value="LYSASSOCTDMP"/>
</dbReference>
<keyword evidence="8" id="KW-1015">Disulfide bond</keyword>
<dbReference type="PANTHER" id="PTHR11506:SF30">
    <property type="entry name" value="LYSOSOME-ASSOCIATED MEMBRANE GLYCOPROTEIN 3"/>
    <property type="match status" value="1"/>
</dbReference>
<keyword evidence="13" id="KW-1185">Reference proteome</keyword>
<comment type="caution">
    <text evidence="8">Lacks conserved residue(s) required for the propagation of feature annotation.</text>
</comment>
<evidence type="ECO:0000256" key="7">
    <source>
        <dbReference type="ARBA" id="ARBA00023180"/>
    </source>
</evidence>
<name>A0A556TSF6_BAGYA</name>
<feature type="chain" id="PRO_5022173565" evidence="10">
    <location>
        <begin position="25"/>
        <end position="258"/>
    </location>
</feature>
<keyword evidence="4" id="KW-0967">Endosome</keyword>
<accession>A0A556TSF6</accession>
<dbReference type="PROSITE" id="PS51407">
    <property type="entry name" value="LAMP_3"/>
    <property type="match status" value="1"/>
</dbReference>
<evidence type="ECO:0000256" key="10">
    <source>
        <dbReference type="SAM" id="SignalP"/>
    </source>
</evidence>
<evidence type="ECO:0000313" key="13">
    <source>
        <dbReference type="Proteomes" id="UP000319801"/>
    </source>
</evidence>
<feature type="transmembrane region" description="Helical" evidence="9">
    <location>
        <begin position="225"/>
        <end position="246"/>
    </location>
</feature>
<comment type="caution">
    <text evidence="12">The sequence shown here is derived from an EMBL/GenBank/DDBJ whole genome shotgun (WGS) entry which is preliminary data.</text>
</comment>
<feature type="disulfide bond" evidence="8">
    <location>
        <begin position="179"/>
        <end position="216"/>
    </location>
</feature>
<sequence length="258" mass="29042">MTDAHRMAMHLFILAALLFGSSMSSEDNNSLLAESPLNQVKSVEVLRNMSKKPSLQPHESMPLIETYAVKKDGQVCAMARFGVEFMVKENKEMMYFNMDPKSTRITGYCTDQKAVLSLEFDGGYLEFTFLESGEQSYVSKLRALLETEPYCKQCKGPIYSGILNHEQLFKTTKNKSFKCLSVTSLNIAVNLTIKFISLQIQAFNISMNNFGKETECWADYLKRTLPIAMGAVVAGIILIAVLVCVLKREHSRPGYEQL</sequence>
<keyword evidence="2 8" id="KW-0812">Transmembrane</keyword>
<protein>
    <submittedName>
        <fullName evidence="12">Lysosome-associated membrane glycoprotein 3</fullName>
    </submittedName>
</protein>
<dbReference type="OrthoDB" id="9428839at2759"/>
<comment type="similarity">
    <text evidence="8">Belongs to the LAMP family.</text>
</comment>
<dbReference type="GO" id="GO:0005886">
    <property type="term" value="C:plasma membrane"/>
    <property type="evidence" value="ECO:0007669"/>
    <property type="project" value="TreeGrafter"/>
</dbReference>
<dbReference type="GO" id="GO:0031902">
    <property type="term" value="C:late endosome membrane"/>
    <property type="evidence" value="ECO:0007669"/>
    <property type="project" value="TreeGrafter"/>
</dbReference>
<evidence type="ECO:0000256" key="8">
    <source>
        <dbReference type="PROSITE-ProRule" id="PRU00740"/>
    </source>
</evidence>
<keyword evidence="3 10" id="KW-0732">Signal</keyword>
<feature type="domain" description="Lysosome-associated membrane glycoprotein 2-like luminal" evidence="11">
    <location>
        <begin position="64"/>
        <end position="205"/>
    </location>
</feature>
<keyword evidence="5 9" id="KW-1133">Transmembrane helix</keyword>
<evidence type="ECO:0000256" key="2">
    <source>
        <dbReference type="ARBA" id="ARBA00022692"/>
    </source>
</evidence>
<dbReference type="PANTHER" id="PTHR11506">
    <property type="entry name" value="LYSOSOME-ASSOCIATED MEMBRANE GLYCOPROTEIN"/>
    <property type="match status" value="1"/>
</dbReference>
<evidence type="ECO:0000256" key="1">
    <source>
        <dbReference type="ARBA" id="ARBA00004530"/>
    </source>
</evidence>
<keyword evidence="8" id="KW-0458">Lysosome</keyword>
<dbReference type="InterPro" id="IPR002000">
    <property type="entry name" value="Lysosome-assoc_membr_glycop"/>
</dbReference>
<evidence type="ECO:0000256" key="3">
    <source>
        <dbReference type="ARBA" id="ARBA00022729"/>
    </source>
</evidence>
<evidence type="ECO:0000256" key="9">
    <source>
        <dbReference type="SAM" id="Phobius"/>
    </source>
</evidence>
<evidence type="ECO:0000256" key="6">
    <source>
        <dbReference type="ARBA" id="ARBA00023136"/>
    </source>
</evidence>
<dbReference type="Pfam" id="PF01299">
    <property type="entry name" value="Lamp2-like_luminal"/>
    <property type="match status" value="1"/>
</dbReference>
<reference evidence="12 13" key="1">
    <citation type="journal article" date="2019" name="Genome Biol. Evol.">
        <title>Whole-Genome Sequencing of the Giant Devil Catfish, Bagarius yarrelli.</title>
        <authorList>
            <person name="Jiang W."/>
            <person name="Lv Y."/>
            <person name="Cheng L."/>
            <person name="Yang K."/>
            <person name="Chao B."/>
            <person name="Wang X."/>
            <person name="Li Y."/>
            <person name="Pan X."/>
            <person name="You X."/>
            <person name="Zhang Y."/>
            <person name="Yang J."/>
            <person name="Li J."/>
            <person name="Zhang X."/>
            <person name="Liu S."/>
            <person name="Sun C."/>
            <person name="Yang J."/>
            <person name="Shi Q."/>
        </authorList>
    </citation>
    <scope>NUCLEOTIDE SEQUENCE [LARGE SCALE GENOMIC DNA]</scope>
    <source>
        <strain evidence="12">JWS20170419001</strain>
        <tissue evidence="12">Muscle</tissue>
    </source>
</reference>
<gene>
    <name evidence="12" type="ORF">Baya_3346</name>
</gene>
<dbReference type="InterPro" id="IPR048528">
    <property type="entry name" value="Lamp2-like_luminal"/>
</dbReference>
<proteinExistence type="inferred from homology"/>
<dbReference type="EMBL" id="VCAZ01000015">
    <property type="protein sequence ID" value="TSK53786.1"/>
    <property type="molecule type" value="Genomic_DNA"/>
</dbReference>